<dbReference type="Pfam" id="PF13855">
    <property type="entry name" value="LRR_8"/>
    <property type="match status" value="2"/>
</dbReference>
<evidence type="ECO:0000256" key="2">
    <source>
        <dbReference type="ARBA" id="ARBA00009592"/>
    </source>
</evidence>
<keyword evidence="9 12" id="KW-0472">Membrane</keyword>
<comment type="subcellular location">
    <subcellularLocation>
        <location evidence="1">Cell membrane</location>
        <topology evidence="1">Single-pass type I membrane protein</topology>
    </subcellularLocation>
</comment>
<keyword evidence="6 13" id="KW-0732">Signal</keyword>
<dbReference type="InterPro" id="IPR001611">
    <property type="entry name" value="Leu-rich_rpt"/>
</dbReference>
<dbReference type="PROSITE" id="PS51450">
    <property type="entry name" value="LRR"/>
    <property type="match status" value="1"/>
</dbReference>
<protein>
    <recommendedName>
        <fullName evidence="14">Leucine-rich repeat-containing N-terminal plant-type domain-containing protein</fullName>
    </recommendedName>
</protein>
<name>A0AAD4Z3K9_PRUDU</name>
<feature type="domain" description="Leucine-rich repeat-containing N-terminal plant-type" evidence="14">
    <location>
        <begin position="974"/>
        <end position="1003"/>
    </location>
</feature>
<evidence type="ECO:0000256" key="8">
    <source>
        <dbReference type="ARBA" id="ARBA00022989"/>
    </source>
</evidence>
<accession>A0AAD4Z3K9</accession>
<dbReference type="FunFam" id="3.80.10.10:FF:000095">
    <property type="entry name" value="LRR receptor-like serine/threonine-protein kinase GSO1"/>
    <property type="match status" value="1"/>
</dbReference>
<dbReference type="PANTHER" id="PTHR48063:SF90">
    <property type="entry name" value="OS11G0565920 PROTEIN"/>
    <property type="match status" value="1"/>
</dbReference>
<evidence type="ECO:0000256" key="6">
    <source>
        <dbReference type="ARBA" id="ARBA00022729"/>
    </source>
</evidence>
<dbReference type="GO" id="GO:0005886">
    <property type="term" value="C:plasma membrane"/>
    <property type="evidence" value="ECO:0007669"/>
    <property type="project" value="UniProtKB-SubCell"/>
</dbReference>
<feature type="transmembrane region" description="Helical" evidence="12">
    <location>
        <begin position="946"/>
        <end position="969"/>
    </location>
</feature>
<evidence type="ECO:0000256" key="5">
    <source>
        <dbReference type="ARBA" id="ARBA00022692"/>
    </source>
</evidence>
<dbReference type="InterPro" id="IPR003591">
    <property type="entry name" value="Leu-rich_rpt_typical-subtyp"/>
</dbReference>
<dbReference type="SMART" id="SM00369">
    <property type="entry name" value="LRR_TYP"/>
    <property type="match status" value="10"/>
</dbReference>
<keyword evidence="8 12" id="KW-1133">Transmembrane helix</keyword>
<evidence type="ECO:0000256" key="10">
    <source>
        <dbReference type="ARBA" id="ARBA00023170"/>
    </source>
</evidence>
<evidence type="ECO:0000256" key="12">
    <source>
        <dbReference type="SAM" id="Phobius"/>
    </source>
</evidence>
<dbReference type="SUPFAM" id="SSF52047">
    <property type="entry name" value="RNI-like"/>
    <property type="match status" value="1"/>
</dbReference>
<reference evidence="15 16" key="1">
    <citation type="journal article" date="2022" name="G3 (Bethesda)">
        <title>Whole-genome sequence and methylome profiling of the almond [Prunus dulcis (Mill.) D.A. Webb] cultivar 'Nonpareil'.</title>
        <authorList>
            <person name="D'Amico-Willman K.M."/>
            <person name="Ouma W.Z."/>
            <person name="Meulia T."/>
            <person name="Sideli G.M."/>
            <person name="Gradziel T.M."/>
            <person name="Fresnedo-Ramirez J."/>
        </authorList>
    </citation>
    <scope>NUCLEOTIDE SEQUENCE [LARGE SCALE GENOMIC DNA]</scope>
    <source>
        <strain evidence="15">Clone GOH B32 T37-40</strain>
    </source>
</reference>
<keyword evidence="16" id="KW-1185">Reference proteome</keyword>
<dbReference type="FunFam" id="3.80.10.10:FF:000111">
    <property type="entry name" value="LRR receptor-like serine/threonine-protein kinase ERECTA"/>
    <property type="match status" value="1"/>
</dbReference>
<dbReference type="FunFam" id="3.80.10.10:FF:000649">
    <property type="entry name" value="Leucine Rich Repeat family protein"/>
    <property type="match status" value="2"/>
</dbReference>
<evidence type="ECO:0000256" key="4">
    <source>
        <dbReference type="ARBA" id="ARBA00022614"/>
    </source>
</evidence>
<evidence type="ECO:0000256" key="13">
    <source>
        <dbReference type="SAM" id="SignalP"/>
    </source>
</evidence>
<evidence type="ECO:0000256" key="9">
    <source>
        <dbReference type="ARBA" id="ARBA00023136"/>
    </source>
</evidence>
<dbReference type="InterPro" id="IPR046956">
    <property type="entry name" value="RLP23-like"/>
</dbReference>
<dbReference type="PANTHER" id="PTHR48063">
    <property type="entry name" value="LRR RECEPTOR-LIKE KINASE"/>
    <property type="match status" value="1"/>
</dbReference>
<dbReference type="Pfam" id="PF08263">
    <property type="entry name" value="LRRNT_2"/>
    <property type="match status" value="2"/>
</dbReference>
<evidence type="ECO:0000256" key="7">
    <source>
        <dbReference type="ARBA" id="ARBA00022737"/>
    </source>
</evidence>
<dbReference type="SMART" id="SM00365">
    <property type="entry name" value="LRR_SD22"/>
    <property type="match status" value="5"/>
</dbReference>
<dbReference type="EMBL" id="JAJFAZ020000004">
    <property type="protein sequence ID" value="KAI5332362.1"/>
    <property type="molecule type" value="Genomic_DNA"/>
</dbReference>
<dbReference type="Pfam" id="PF00560">
    <property type="entry name" value="LRR_1"/>
    <property type="match status" value="10"/>
</dbReference>
<dbReference type="InterPro" id="IPR013210">
    <property type="entry name" value="LRR_N_plant-typ"/>
</dbReference>
<proteinExistence type="inferred from homology"/>
<dbReference type="Proteomes" id="UP001054821">
    <property type="component" value="Chromosome 4"/>
</dbReference>
<keyword evidence="5 12" id="KW-0812">Transmembrane</keyword>
<keyword evidence="4" id="KW-0433">Leucine-rich repeat</keyword>
<evidence type="ECO:0000313" key="16">
    <source>
        <dbReference type="Proteomes" id="UP001054821"/>
    </source>
</evidence>
<comment type="caution">
    <text evidence="15">The sequence shown here is derived from an EMBL/GenBank/DDBJ whole genome shotgun (WGS) entry which is preliminary data.</text>
</comment>
<gene>
    <name evidence="15" type="ORF">L3X38_022491</name>
</gene>
<dbReference type="SUPFAM" id="SSF52058">
    <property type="entry name" value="L domain-like"/>
    <property type="match status" value="3"/>
</dbReference>
<keyword evidence="11" id="KW-0325">Glycoprotein</keyword>
<sequence length="1319" mass="148664">MDTLYSNLFNPPYISHFLLLLVLASSYLHTSSHFCFCLVDGVPSTSTVRSCIEEERSALLGFKQDLKDPSGRLSSWAGRDCCQWQGISCNNRTGHVAKVNLRNPYPYVSYDEEWDELAYNQSCLGGKINPSLLSLKYLNYLDLSYNDFDGIHIPKFFGELKSLRYLNISSTSFSGEIPHSLGNLSELNYLDIDMSSSYYATTMHSKSLNWLSLLSSLKYLNLNGVNLSSTGVTNWLHHVNMLPSLLELHLSNCFFESLPLSLQKINFTSLSVLDLSYNSFNTSSFPIWLFNLTSLRKLDLSGNYLGGPFPDELASLKSLEYLDLAYSGLKGRIPRVIGSMCKLKFLSLRENNFIGEKIEEFLRSLSNYPNHTIALESLDLSYCMLEGQLPASIGNLSSLKTLDLSGNNMNGSIPESLGKLSELVELDLFSNSWEGILKEAHFINLTRLKALSISTYQIEKPKPMSLNVAYDWVAPFKLHKLHIGYCRVGPGFWNLIQSQTELLQVTLQNTSISDSMPKEWLSKISSQVQNLDLSYNNFSGRLPLQLKFPKLQSFDLGHNQLEGPLPLWLTNVYYLDFQSNLFSGPIPSNLGQLMPKLRYLDVSENRLNGTIPLSICNTKDMEVISLRNNQLFGEFPQRWSWWSKIRIIDVSHNNLSGNIPSSMGFPSSLKKFKVNNNNFSGEIPFSLQNCTSLLLLNLGGNKFIGNLPLWIGSNVSTLEVLQLQSNLLSGHIPHHFCNLPHLHVLDLAHNNFSGTIPKCLKNMTCLVEVNYACHNFIRYVGYLGKSAITLKGKELEYDDENLASWGNLIDLSSNNFEGEIPEQVGSLVELSTLNLSMNQLTGEIPSSIGKLHWLETLDLSHNQLSGHIPQNFSSLTSLSHLNLTYNNLIGNIPSGNQLQTLDDPSIYEDNPLLCGAPLSTVCPGDDTRSRQTFTSEDHSKDENEMFWFYVGMALGFIIGFWAVCGTLVLKKSWSFKQDLKDPSGRLSSWVGRDCCQWQGISCNNRNGHVAKLNLRNPYPYVRYDEEWDALAYNQSCLGGKINPSLLSLKYLNYLDLRYNDFDGIHIPKFFGELKSLRYLNISSTSFSGEIPHSLGNLSELNYLDIELSFSNYVPSLEMHSKNLNWLSHLSSLKYLNLNGVNLSGTGVTNWLHHVNMLPSLLELHLLDCFIESLPLSVQKINFTSLSVLDMSYNYFNTSSFPSWLFNLTSLRKLVLNENSFGGLFPDKLASLKSLEYLDLTELGLKGRIPRVIGNMCKLKFLSLSRNDFYGEKIEEFLRSLSNYPNHTIALESLDLSSYAGRPTASLHRKLVILENIGPI</sequence>
<evidence type="ECO:0000256" key="1">
    <source>
        <dbReference type="ARBA" id="ARBA00004251"/>
    </source>
</evidence>
<dbReference type="Gene3D" id="3.80.10.10">
    <property type="entry name" value="Ribonuclease Inhibitor"/>
    <property type="match status" value="6"/>
</dbReference>
<evidence type="ECO:0000256" key="11">
    <source>
        <dbReference type="ARBA" id="ARBA00023180"/>
    </source>
</evidence>
<feature type="chain" id="PRO_5042187611" description="Leucine-rich repeat-containing N-terminal plant-type domain-containing protein" evidence="13">
    <location>
        <begin position="33"/>
        <end position="1319"/>
    </location>
</feature>
<feature type="signal peptide" evidence="13">
    <location>
        <begin position="1"/>
        <end position="32"/>
    </location>
</feature>
<organism evidence="15 16">
    <name type="scientific">Prunus dulcis</name>
    <name type="common">Almond</name>
    <name type="synonym">Amygdalus dulcis</name>
    <dbReference type="NCBI Taxonomy" id="3755"/>
    <lineage>
        <taxon>Eukaryota</taxon>
        <taxon>Viridiplantae</taxon>
        <taxon>Streptophyta</taxon>
        <taxon>Embryophyta</taxon>
        <taxon>Tracheophyta</taxon>
        <taxon>Spermatophyta</taxon>
        <taxon>Magnoliopsida</taxon>
        <taxon>eudicotyledons</taxon>
        <taxon>Gunneridae</taxon>
        <taxon>Pentapetalae</taxon>
        <taxon>rosids</taxon>
        <taxon>fabids</taxon>
        <taxon>Rosales</taxon>
        <taxon>Rosaceae</taxon>
        <taxon>Amygdaloideae</taxon>
        <taxon>Amygdaleae</taxon>
        <taxon>Prunus</taxon>
    </lineage>
</organism>
<keyword evidence="3" id="KW-1003">Cell membrane</keyword>
<dbReference type="InterPro" id="IPR032675">
    <property type="entry name" value="LRR_dom_sf"/>
</dbReference>
<feature type="domain" description="Leucine-rich repeat-containing N-terminal plant-type" evidence="14">
    <location>
        <begin position="53"/>
        <end position="90"/>
    </location>
</feature>
<comment type="similarity">
    <text evidence="2">Belongs to the RLP family.</text>
</comment>
<evidence type="ECO:0000259" key="14">
    <source>
        <dbReference type="Pfam" id="PF08263"/>
    </source>
</evidence>
<evidence type="ECO:0000256" key="3">
    <source>
        <dbReference type="ARBA" id="ARBA00022475"/>
    </source>
</evidence>
<evidence type="ECO:0000313" key="15">
    <source>
        <dbReference type="EMBL" id="KAI5332362.1"/>
    </source>
</evidence>
<keyword evidence="10" id="KW-0675">Receptor</keyword>
<keyword evidence="7" id="KW-0677">Repeat</keyword>